<evidence type="ECO:0000313" key="2">
    <source>
        <dbReference type="EMBL" id="PQF22677.1"/>
    </source>
</evidence>
<dbReference type="AlphaFoldDB" id="A0A2S7RSP1"/>
<sequence>MTIEELQADYQRKRIKLEEEEDLLRYFNRKGEEVVEQSEQLLRRSLNGLALDDEPLMRARKQYQIAEEQYKSALNSERRQLHQRFDDLEREYQAAYRMLNQ</sequence>
<dbReference type="EMBL" id="PUAP01000028">
    <property type="protein sequence ID" value="PQF22677.1"/>
    <property type="molecule type" value="Genomic_DNA"/>
</dbReference>
<keyword evidence="1" id="KW-0175">Coiled coil</keyword>
<organism evidence="2 3">
    <name type="scientific">Enterococcus mundtii</name>
    <dbReference type="NCBI Taxonomy" id="53346"/>
    <lineage>
        <taxon>Bacteria</taxon>
        <taxon>Bacillati</taxon>
        <taxon>Bacillota</taxon>
        <taxon>Bacilli</taxon>
        <taxon>Lactobacillales</taxon>
        <taxon>Enterococcaceae</taxon>
        <taxon>Enterococcus</taxon>
    </lineage>
</organism>
<dbReference type="RefSeq" id="WP_104871985.1">
    <property type="nucleotide sequence ID" value="NZ_PUAP01000028.1"/>
</dbReference>
<protein>
    <submittedName>
        <fullName evidence="2">Uncharacterized protein</fullName>
    </submittedName>
</protein>
<proteinExistence type="predicted"/>
<evidence type="ECO:0000313" key="3">
    <source>
        <dbReference type="Proteomes" id="UP000237934"/>
    </source>
</evidence>
<name>A0A2S7RSP1_ENTMU</name>
<reference evidence="2 3" key="1">
    <citation type="journal article" date="2018" name="Pathog. Dis.">
        <title>Whole-genome sequencing based characterization of antimicrobial resistance in Enterococcus.</title>
        <authorList>
            <person name="Tyson G."/>
        </authorList>
    </citation>
    <scope>NUCLEOTIDE SEQUENCE [LARGE SCALE GENOMIC DNA]</scope>
    <source>
        <strain evidence="2 3">CVM N55263</strain>
    </source>
</reference>
<feature type="coiled-coil region" evidence="1">
    <location>
        <begin position="56"/>
        <end position="98"/>
    </location>
</feature>
<gene>
    <name evidence="2" type="ORF">CUS89_09815</name>
</gene>
<accession>A0A2S7RSP1</accession>
<evidence type="ECO:0000256" key="1">
    <source>
        <dbReference type="SAM" id="Coils"/>
    </source>
</evidence>
<comment type="caution">
    <text evidence="2">The sequence shown here is derived from an EMBL/GenBank/DDBJ whole genome shotgun (WGS) entry which is preliminary data.</text>
</comment>
<dbReference type="Proteomes" id="UP000237934">
    <property type="component" value="Unassembled WGS sequence"/>
</dbReference>